<evidence type="ECO:0000256" key="5">
    <source>
        <dbReference type="ARBA" id="ARBA00022670"/>
    </source>
</evidence>
<sequence length="675" mass="74712">MRNRKLKDCNSNDIQVKGTANMVEKIAVVGAGISGLSTALNIQKHVPGALVTVIADKFSPYTLSDHPAGFWQPYLLKDTPVFLQRKWGSDTFQHMFEVFMSSNANQTGIQMLSSYALFNEPAADPDWKDTVFGFRHMTPRELEKWPKYNYGWFFTSFAADCTIYTQWLLEKFKSQGGNCIQQKLHSLHELQGEYSVVVNSAGLGARELVSDPLVSPVRGHVIRVKAPWVKLAISSENLSEFYILPGVESVVLGGTRENGVYDTTPKEEDKQRIIEGCCGLMPSIKNAEILGEWVGLRPGRPSVRVEHEILCKNDKQLNVVHNYGHGGAGVTLHWGCARDATNMAYGKTKAFQAEQRREEDSTGQQVIIQDASSSTVYVETTWKAGPAFKGKSVEFVKRLCGVIEGELGPILEEKVHDITPNSIPDSFDSRTKWSNCPTIAEIRDQSDCGSCWAFGAVEAMSDRYCIASMGKVNIHVSSEDLLSCCHLCGNGCNGGFPAAAWKYWQVEGLVSGGQYNSKTGCRPYTLPKCEHHVSGPYPPCGKSEYPTPKCEKKCETGFNMTYKQDKHYGKSAYSVSRTVEQIQTEIMTNGPVEGAFTVYADFPTYKSGVYQHVSGRALGGHAIRILGWGEENGTPYWLVANSWNPTWGDKGYFKILRGKDECGIEGQITAGLPKL</sequence>
<evidence type="ECO:0000256" key="14">
    <source>
        <dbReference type="ARBA" id="ARBA00073107"/>
    </source>
</evidence>
<evidence type="ECO:0000256" key="8">
    <source>
        <dbReference type="ARBA" id="ARBA00022807"/>
    </source>
</evidence>
<keyword evidence="8" id="KW-0788">Thiol protease</keyword>
<reference evidence="16" key="1">
    <citation type="submission" date="2022-03" db="EMBL/GenBank/DDBJ databases">
        <authorList>
            <person name="Martin C."/>
        </authorList>
    </citation>
    <scope>NUCLEOTIDE SEQUENCE</scope>
</reference>
<evidence type="ECO:0000256" key="6">
    <source>
        <dbReference type="ARBA" id="ARBA00022729"/>
    </source>
</evidence>
<dbReference type="SMART" id="SM00645">
    <property type="entry name" value="Pept_C1"/>
    <property type="match status" value="1"/>
</dbReference>
<keyword evidence="11" id="KW-0865">Zymogen</keyword>
<keyword evidence="7" id="KW-0378">Hydrolase</keyword>
<dbReference type="PROSITE" id="PS00639">
    <property type="entry name" value="THIOL_PROTEASE_HIS"/>
    <property type="match status" value="1"/>
</dbReference>
<dbReference type="GO" id="GO:0019478">
    <property type="term" value="P:D-amino acid catabolic process"/>
    <property type="evidence" value="ECO:0007669"/>
    <property type="project" value="TreeGrafter"/>
</dbReference>
<evidence type="ECO:0000256" key="10">
    <source>
        <dbReference type="ARBA" id="ARBA00023002"/>
    </source>
</evidence>
<dbReference type="GO" id="GO:0071949">
    <property type="term" value="F:FAD binding"/>
    <property type="evidence" value="ECO:0007669"/>
    <property type="project" value="InterPro"/>
</dbReference>
<comment type="caution">
    <text evidence="16">The sequence shown here is derived from an EMBL/GenBank/DDBJ whole genome shotgun (WGS) entry which is preliminary data.</text>
</comment>
<dbReference type="EMBL" id="CAIIXF020000007">
    <property type="protein sequence ID" value="CAH1789021.1"/>
    <property type="molecule type" value="Genomic_DNA"/>
</dbReference>
<keyword evidence="12" id="KW-1015">Disulfide bond</keyword>
<dbReference type="GO" id="GO:0005782">
    <property type="term" value="C:peroxisomal matrix"/>
    <property type="evidence" value="ECO:0007669"/>
    <property type="project" value="UniProtKB-SubCell"/>
</dbReference>
<dbReference type="PRINTS" id="PR00705">
    <property type="entry name" value="PAPAIN"/>
</dbReference>
<dbReference type="FunFam" id="3.90.70.10:FF:000031">
    <property type="entry name" value="Cathepsin B"/>
    <property type="match status" value="1"/>
</dbReference>
<organism evidence="16 17">
    <name type="scientific">Owenia fusiformis</name>
    <name type="common">Polychaete worm</name>
    <dbReference type="NCBI Taxonomy" id="6347"/>
    <lineage>
        <taxon>Eukaryota</taxon>
        <taxon>Metazoa</taxon>
        <taxon>Spiralia</taxon>
        <taxon>Lophotrochozoa</taxon>
        <taxon>Annelida</taxon>
        <taxon>Polychaeta</taxon>
        <taxon>Sedentaria</taxon>
        <taxon>Canalipalpata</taxon>
        <taxon>Sabellida</taxon>
        <taxon>Oweniida</taxon>
        <taxon>Oweniidae</taxon>
        <taxon>Owenia</taxon>
    </lineage>
</organism>
<dbReference type="Pfam" id="PF01266">
    <property type="entry name" value="DAO"/>
    <property type="match status" value="1"/>
</dbReference>
<dbReference type="InterPro" id="IPR000668">
    <property type="entry name" value="Peptidase_C1A_C"/>
</dbReference>
<keyword evidence="9" id="KW-0274">FAD</keyword>
<dbReference type="SUPFAM" id="SSF54373">
    <property type="entry name" value="FAD-linked reductases, C-terminal domain"/>
    <property type="match status" value="1"/>
</dbReference>
<dbReference type="InterPro" id="IPR038765">
    <property type="entry name" value="Papain-like_cys_pep_sf"/>
</dbReference>
<evidence type="ECO:0000256" key="2">
    <source>
        <dbReference type="ARBA" id="ARBA00004253"/>
    </source>
</evidence>
<comment type="cofactor">
    <cofactor evidence="1">
        <name>FAD</name>
        <dbReference type="ChEBI" id="CHEBI:57692"/>
    </cofactor>
</comment>
<keyword evidence="5" id="KW-0645">Protease</keyword>
<dbReference type="PANTHER" id="PTHR11530:SF11">
    <property type="entry name" value="D-ASPARTATE OXIDASE"/>
    <property type="match status" value="1"/>
</dbReference>
<dbReference type="CDD" id="cd02620">
    <property type="entry name" value="Peptidase_C1A_CathepsinB"/>
    <property type="match status" value="1"/>
</dbReference>
<accession>A0A8S4PD82</accession>
<dbReference type="InterPro" id="IPR000169">
    <property type="entry name" value="Pept_cys_AS"/>
</dbReference>
<evidence type="ECO:0000256" key="1">
    <source>
        <dbReference type="ARBA" id="ARBA00001974"/>
    </source>
</evidence>
<keyword evidence="10" id="KW-0560">Oxidoreductase</keyword>
<dbReference type="InterPro" id="IPR025661">
    <property type="entry name" value="Pept_asp_AS"/>
</dbReference>
<dbReference type="Gene3D" id="3.40.50.720">
    <property type="entry name" value="NAD(P)-binding Rossmann-like Domain"/>
    <property type="match status" value="1"/>
</dbReference>
<proteinExistence type="inferred from homology"/>
<dbReference type="SUPFAM" id="SSF51971">
    <property type="entry name" value="Nucleotide-binding domain"/>
    <property type="match status" value="1"/>
</dbReference>
<evidence type="ECO:0000256" key="13">
    <source>
        <dbReference type="ARBA" id="ARBA00055576"/>
    </source>
</evidence>
<evidence type="ECO:0000313" key="17">
    <source>
        <dbReference type="Proteomes" id="UP000749559"/>
    </source>
</evidence>
<dbReference type="InterPro" id="IPR025660">
    <property type="entry name" value="Pept_his_AS"/>
</dbReference>
<dbReference type="PANTHER" id="PTHR11530">
    <property type="entry name" value="D-AMINO ACID OXIDASE"/>
    <property type="match status" value="1"/>
</dbReference>
<evidence type="ECO:0000256" key="7">
    <source>
        <dbReference type="ARBA" id="ARBA00022801"/>
    </source>
</evidence>
<evidence type="ECO:0000256" key="11">
    <source>
        <dbReference type="ARBA" id="ARBA00023145"/>
    </source>
</evidence>
<dbReference type="InterPro" id="IPR023209">
    <property type="entry name" value="DAO"/>
</dbReference>
<dbReference type="PROSITE" id="PS00677">
    <property type="entry name" value="DAO"/>
    <property type="match status" value="1"/>
</dbReference>
<keyword evidence="4" id="KW-0285">Flavoprotein</keyword>
<evidence type="ECO:0000256" key="3">
    <source>
        <dbReference type="ARBA" id="ARBA00006730"/>
    </source>
</evidence>
<dbReference type="Gene3D" id="3.90.70.10">
    <property type="entry name" value="Cysteine proteinases"/>
    <property type="match status" value="1"/>
</dbReference>
<dbReference type="AlphaFoldDB" id="A0A8S4PD82"/>
<dbReference type="PROSITE" id="PS00640">
    <property type="entry name" value="THIOL_PROTEASE_ASN"/>
    <property type="match status" value="1"/>
</dbReference>
<dbReference type="GO" id="GO:0006508">
    <property type="term" value="P:proteolysis"/>
    <property type="evidence" value="ECO:0007669"/>
    <property type="project" value="UniProtKB-KW"/>
</dbReference>
<comment type="function">
    <text evidence="13">Thiol protease. Has a role as a digestive enzyme.</text>
</comment>
<comment type="subcellular location">
    <subcellularLocation>
        <location evidence="2">Peroxisome matrix</location>
    </subcellularLocation>
</comment>
<dbReference type="Proteomes" id="UP000749559">
    <property type="component" value="Unassembled WGS sequence"/>
</dbReference>
<dbReference type="SUPFAM" id="SSF54001">
    <property type="entry name" value="Cysteine proteinases"/>
    <property type="match status" value="1"/>
</dbReference>
<comment type="similarity">
    <text evidence="3">Belongs to the DAMOX/DASOX family.</text>
</comment>
<evidence type="ECO:0000256" key="12">
    <source>
        <dbReference type="ARBA" id="ARBA00023157"/>
    </source>
</evidence>
<dbReference type="PROSITE" id="PS00139">
    <property type="entry name" value="THIOL_PROTEASE_CYS"/>
    <property type="match status" value="1"/>
</dbReference>
<dbReference type="GO" id="GO:0008234">
    <property type="term" value="F:cysteine-type peptidase activity"/>
    <property type="evidence" value="ECO:0007669"/>
    <property type="project" value="UniProtKB-KW"/>
</dbReference>
<feature type="domain" description="Peptidase C1A papain C-terminal" evidence="15">
    <location>
        <begin position="423"/>
        <end position="672"/>
    </location>
</feature>
<dbReference type="GO" id="GO:0003884">
    <property type="term" value="F:D-amino-acid oxidase activity"/>
    <property type="evidence" value="ECO:0007669"/>
    <property type="project" value="InterPro"/>
</dbReference>
<evidence type="ECO:0000259" key="15">
    <source>
        <dbReference type="SMART" id="SM00645"/>
    </source>
</evidence>
<evidence type="ECO:0000256" key="4">
    <source>
        <dbReference type="ARBA" id="ARBA00022630"/>
    </source>
</evidence>
<keyword evidence="17" id="KW-1185">Reference proteome</keyword>
<dbReference type="InterPro" id="IPR006076">
    <property type="entry name" value="FAD-dep_OxRdtase"/>
</dbReference>
<gene>
    <name evidence="16" type="ORF">OFUS_LOCUS14455</name>
</gene>
<name>A0A8S4PD82_OWEFU</name>
<dbReference type="OrthoDB" id="2015447at2759"/>
<dbReference type="InterPro" id="IPR006181">
    <property type="entry name" value="D-amino_acid_oxidase_CS"/>
</dbReference>
<evidence type="ECO:0000313" key="16">
    <source>
        <dbReference type="EMBL" id="CAH1789021.1"/>
    </source>
</evidence>
<keyword evidence="6" id="KW-0732">Signal</keyword>
<dbReference type="Pfam" id="PF00112">
    <property type="entry name" value="Peptidase_C1"/>
    <property type="match status" value="1"/>
</dbReference>
<evidence type="ECO:0000256" key="9">
    <source>
        <dbReference type="ARBA" id="ARBA00022827"/>
    </source>
</evidence>
<protein>
    <recommendedName>
        <fullName evidence="14">Cathepsin B-like cysteine proteinase</fullName>
    </recommendedName>
</protein>
<dbReference type="Gene3D" id="3.30.9.10">
    <property type="entry name" value="D-Amino Acid Oxidase, subunit A, domain 2"/>
    <property type="match status" value="1"/>
</dbReference>